<reference evidence="1" key="2">
    <citation type="submission" date="2017-11" db="EMBL/GenBank/DDBJ databases">
        <title>Coralsnake Venomics: Analyses of Venom Gland Transcriptomes and Proteomes of Six Brazilian Taxa.</title>
        <authorList>
            <person name="Aird S.D."/>
            <person name="Jorge da Silva N."/>
            <person name="Qiu L."/>
            <person name="Villar-Briones A."/>
            <person name="Aparecida-Saddi V."/>
            <person name="Campos-Telles M.P."/>
            <person name="Grau M."/>
            <person name="Mikheyev A.S."/>
        </authorList>
    </citation>
    <scope>NUCLEOTIDE SEQUENCE</scope>
    <source>
        <tissue evidence="1">Venom_gland</tissue>
    </source>
</reference>
<evidence type="ECO:0000313" key="1">
    <source>
        <dbReference type="EMBL" id="LAA87059.1"/>
    </source>
</evidence>
<dbReference type="EMBL" id="IACK01128084">
    <property type="protein sequence ID" value="LAA87059.1"/>
    <property type="molecule type" value="Transcribed_RNA"/>
</dbReference>
<name>A0A2D4IS79_MICLE</name>
<reference evidence="1" key="1">
    <citation type="submission" date="2017-07" db="EMBL/GenBank/DDBJ databases">
        <authorList>
            <person name="Mikheyev A."/>
            <person name="Grau M."/>
        </authorList>
    </citation>
    <scope>NUCLEOTIDE SEQUENCE</scope>
    <source>
        <tissue evidence="1">Venom_gland</tissue>
    </source>
</reference>
<protein>
    <submittedName>
        <fullName evidence="1">Uncharacterized protein</fullName>
    </submittedName>
</protein>
<dbReference type="AlphaFoldDB" id="A0A2D4IS79"/>
<sequence length="113" mass="13192">MIDHVEDIYLSLYKHSRLPTKEEVIFLFPKKMKISFKKVILRVKSSQFNQCFSALATFICVVFNFQNSPASMLEKKPKKHPFLQSACCNILLIQILCISKKPNCFKEFNILCK</sequence>
<accession>A0A2D4IS79</accession>
<organism evidence="1">
    <name type="scientific">Micrurus lemniscatus lemniscatus</name>
    <dbReference type="NCBI Taxonomy" id="129467"/>
    <lineage>
        <taxon>Eukaryota</taxon>
        <taxon>Metazoa</taxon>
        <taxon>Chordata</taxon>
        <taxon>Craniata</taxon>
        <taxon>Vertebrata</taxon>
        <taxon>Euteleostomi</taxon>
        <taxon>Lepidosauria</taxon>
        <taxon>Squamata</taxon>
        <taxon>Bifurcata</taxon>
        <taxon>Unidentata</taxon>
        <taxon>Episquamata</taxon>
        <taxon>Toxicofera</taxon>
        <taxon>Serpentes</taxon>
        <taxon>Colubroidea</taxon>
        <taxon>Elapidae</taxon>
        <taxon>Elapinae</taxon>
        <taxon>Micrurus</taxon>
    </lineage>
</organism>
<proteinExistence type="predicted"/>